<dbReference type="Proteomes" id="UP000633619">
    <property type="component" value="Unassembled WGS sequence"/>
</dbReference>
<dbReference type="AlphaFoldDB" id="A0A8I1A640"/>
<accession>A0A8I1A640</accession>
<feature type="signal peptide" evidence="1">
    <location>
        <begin position="1"/>
        <end position="33"/>
    </location>
</feature>
<reference evidence="2 3" key="1">
    <citation type="submission" date="2020-12" db="EMBL/GenBank/DDBJ databases">
        <title>WGS of Thermoactinomyces spp.</title>
        <authorList>
            <person name="Cheng K."/>
        </authorList>
    </citation>
    <scope>NUCLEOTIDE SEQUENCE [LARGE SCALE GENOMIC DNA]</scope>
    <source>
        <strain evidence="3">CICC 10671\DSM 43846</strain>
    </source>
</reference>
<feature type="chain" id="PRO_5034645091" evidence="1">
    <location>
        <begin position="34"/>
        <end position="150"/>
    </location>
</feature>
<evidence type="ECO:0000256" key="1">
    <source>
        <dbReference type="SAM" id="SignalP"/>
    </source>
</evidence>
<keyword evidence="1" id="KW-0732">Signal</keyword>
<name>A0A8I1A640_THEIN</name>
<evidence type="ECO:0000313" key="2">
    <source>
        <dbReference type="EMBL" id="MBH8595504.1"/>
    </source>
</evidence>
<evidence type="ECO:0000313" key="3">
    <source>
        <dbReference type="Proteomes" id="UP000633619"/>
    </source>
</evidence>
<dbReference type="RefSeq" id="WP_181732155.1">
    <property type="nucleotide sequence ID" value="NZ_JACEIR010000005.1"/>
</dbReference>
<sequence>MKPFFVIGKSLFCFLLVLTIAGTTGFSPLPLAAADQPANSEQCPNAENLIQPDENAEKEIRDVLPQLIQETYGDDSRYQNYEVKRILSLKDPESSPYSGIAEQQCGKEVAGKSLLVELFFPEFLPSASLSQGQVFVAKTNEGWKVWYRYH</sequence>
<comment type="caution">
    <text evidence="2">The sequence shown here is derived from an EMBL/GenBank/DDBJ whole genome shotgun (WGS) entry which is preliminary data.</text>
</comment>
<protein>
    <submittedName>
        <fullName evidence="2">Uncharacterized protein</fullName>
    </submittedName>
</protein>
<dbReference type="EMBL" id="JAECVW010000004">
    <property type="protein sequence ID" value="MBH8595504.1"/>
    <property type="molecule type" value="Genomic_DNA"/>
</dbReference>
<gene>
    <name evidence="2" type="ORF">I8U20_09180</name>
</gene>
<proteinExistence type="predicted"/>
<organism evidence="2 3">
    <name type="scientific">Thermoactinomyces intermedius</name>
    <dbReference type="NCBI Taxonomy" id="2024"/>
    <lineage>
        <taxon>Bacteria</taxon>
        <taxon>Bacillati</taxon>
        <taxon>Bacillota</taxon>
        <taxon>Bacilli</taxon>
        <taxon>Bacillales</taxon>
        <taxon>Thermoactinomycetaceae</taxon>
        <taxon>Thermoactinomyces</taxon>
    </lineage>
</organism>
<keyword evidence="3" id="KW-1185">Reference proteome</keyword>